<proteinExistence type="inferred from homology"/>
<dbReference type="EMBL" id="JACHYB010000001">
    <property type="protein sequence ID" value="MBB3187221.1"/>
    <property type="molecule type" value="Genomic_DNA"/>
</dbReference>
<dbReference type="InterPro" id="IPR052226">
    <property type="entry name" value="UPF0332_toxin"/>
</dbReference>
<name>A0A7W5H2B2_9PORP</name>
<evidence type="ECO:0000313" key="3">
    <source>
        <dbReference type="EMBL" id="MBB3187221.1"/>
    </source>
</evidence>
<evidence type="ECO:0000259" key="2">
    <source>
        <dbReference type="Pfam" id="PF05168"/>
    </source>
</evidence>
<feature type="domain" description="HEPN" evidence="2">
    <location>
        <begin position="15"/>
        <end position="127"/>
    </location>
</feature>
<dbReference type="AlphaFoldDB" id="A0A7W5H2B2"/>
<dbReference type="Pfam" id="PF05168">
    <property type="entry name" value="HEPN"/>
    <property type="match status" value="1"/>
</dbReference>
<comment type="caution">
    <text evidence="3">The sequence shown here is derived from an EMBL/GenBank/DDBJ whole genome shotgun (WGS) entry which is preliminary data.</text>
</comment>
<evidence type="ECO:0000256" key="1">
    <source>
        <dbReference type="ARBA" id="ARBA00038248"/>
    </source>
</evidence>
<comment type="similarity">
    <text evidence="1">Belongs to the UPF0332 family.</text>
</comment>
<sequence length="137" mass="15782">MSLSREERDAIIYYRIQKAKETLKEASGIAKLGYWNAVVNRLYYACYYMTSALLLYHGYSAQTHSGVIRLFGLNFVATGIVPKEQSKFYSKLFELRQAGDYDDLYRLTSDEVSPLIELAYQYVEVLEALIVPTVIRN</sequence>
<keyword evidence="4" id="KW-1185">Reference proteome</keyword>
<accession>A0A7W5H2B2</accession>
<dbReference type="InterPro" id="IPR007842">
    <property type="entry name" value="HEPN_dom"/>
</dbReference>
<dbReference type="PANTHER" id="PTHR36565">
    <property type="entry name" value="UPF0332 PROTEIN TM_1000"/>
    <property type="match status" value="1"/>
</dbReference>
<dbReference type="Gene3D" id="1.20.120.330">
    <property type="entry name" value="Nucleotidyltransferases domain 2"/>
    <property type="match status" value="1"/>
</dbReference>
<organism evidence="3 4">
    <name type="scientific">Microbacter margulisiae</name>
    <dbReference type="NCBI Taxonomy" id="1350067"/>
    <lineage>
        <taxon>Bacteria</taxon>
        <taxon>Pseudomonadati</taxon>
        <taxon>Bacteroidota</taxon>
        <taxon>Bacteroidia</taxon>
        <taxon>Bacteroidales</taxon>
        <taxon>Porphyromonadaceae</taxon>
        <taxon>Microbacter</taxon>
    </lineage>
</organism>
<reference evidence="3 4" key="1">
    <citation type="submission" date="2020-08" db="EMBL/GenBank/DDBJ databases">
        <title>Genomic Encyclopedia of Type Strains, Phase IV (KMG-IV): sequencing the most valuable type-strain genomes for metagenomic binning, comparative biology and taxonomic classification.</title>
        <authorList>
            <person name="Goeker M."/>
        </authorList>
    </citation>
    <scope>NUCLEOTIDE SEQUENCE [LARGE SCALE GENOMIC DNA]</scope>
    <source>
        <strain evidence="3 4">DSM 27471</strain>
    </source>
</reference>
<evidence type="ECO:0000313" key="4">
    <source>
        <dbReference type="Proteomes" id="UP000544222"/>
    </source>
</evidence>
<gene>
    <name evidence="3" type="ORF">FHX64_001384</name>
</gene>
<protein>
    <submittedName>
        <fullName evidence="3">Uncharacterized protein (UPF0332 family)</fullName>
    </submittedName>
</protein>
<dbReference type="Proteomes" id="UP000544222">
    <property type="component" value="Unassembled WGS sequence"/>
</dbReference>
<dbReference type="PANTHER" id="PTHR36565:SF1">
    <property type="entry name" value="UPF0332 PROTEIN TM_1000"/>
    <property type="match status" value="1"/>
</dbReference>
<dbReference type="RefSeq" id="WP_183413010.1">
    <property type="nucleotide sequence ID" value="NZ_JACHYB010000001.1"/>
</dbReference>